<feature type="domain" description="PAS" evidence="6">
    <location>
        <begin position="422"/>
        <end position="477"/>
    </location>
</feature>
<comment type="similarity">
    <text evidence="1">Belongs to the leucine-binding protein family.</text>
</comment>
<dbReference type="SUPFAM" id="SSF54975">
    <property type="entry name" value="Acylphosphatase/BLUF domain-like"/>
    <property type="match status" value="1"/>
</dbReference>
<keyword evidence="3" id="KW-0732">Signal</keyword>
<keyword evidence="4" id="KW-0677">Repeat</keyword>
<dbReference type="NCBIfam" id="TIGR00229">
    <property type="entry name" value="sensory_box"/>
    <property type="match status" value="1"/>
</dbReference>
<dbReference type="SUPFAM" id="SSF55785">
    <property type="entry name" value="PYP-like sensor domain (PAS domain)"/>
    <property type="match status" value="1"/>
</dbReference>
<dbReference type="InterPro" id="IPR001633">
    <property type="entry name" value="EAL_dom"/>
</dbReference>
<dbReference type="CDD" id="cd01949">
    <property type="entry name" value="GGDEF"/>
    <property type="match status" value="1"/>
</dbReference>
<feature type="domain" description="EAL" evidence="8">
    <location>
        <begin position="709"/>
        <end position="963"/>
    </location>
</feature>
<sequence length="1124" mass="123997">MGCMDLMASDSVRLGLLAPLTGSAALYGEEIARAAQMAVDDINATGGVLGQVVELVIEDDGSLPETAIPAARRLVQDRGCVALVGTLLPGPRLAVATEVAQPLQVPLLNFSCLKASIQAPLFFNFSPLPNQLMDPVIPFMARHHGLKLFFAGHNHEWPRSIADTAKVSLAALGGDVVGEEYLPFDADDQTFDTLLGQVSRSGADVFMPCLFGTEQIQLLRRCAQVGLNRRMTLLTPHFDERMAGCLSHSERRGIHAVGSYFMSVDTPTNRRVLKQLSGVPGVTGIWPRGNGILTHFGEGVHVCVAAFAAAVREAGTTAPEALAGALKQVRVSAPQGEVRTDPALPHAWTHACLARCDADGQFHIVTHFGLVPPLILDAYRLSVTTGESAQASVRTVSRGGGQASMPSTTLAWHILAWADIAILTADEQAIITHVNRRACELFGYDEGELLGQPVHMLVPPQMRARHQQVYQAFLNSPIQERRMSERAEITGYRRDGSFMPLEASIAKFHDEGRWNLVVTVVDISSRKQAEKELIWRATHDGLTELPNRALLHERLGSALERSRRHGLSVALLHLGLDGFKLINDSHDREAGDALLVAVTRRLLEQVRPGDIVARLAGDEFAVLAERVEEAASIAGLAERLNESMRRPFEIDGVPVVVTASIGVATGQGSTHSADDVLRCAETALHALKQKGRDGWQFFNDYQHHQALQRLNVTLGLRLAIEREELEARFQPIVSSDRSRIVGAELLLRWFPPQGEVSPGIFIPIAEMSGAILPIGLWVFREGCRAEVEWRRRWGAHAPYVSINLSARQLTDESLLDEMRRVLMETAADPTRITLEVTETALMADIDANIRMLRRLTDMGLRLAVDDFGTGYSSLAQLTRLPVDILKIDRAFVDGIETHHESRTVVRAVISLGRSLGLQLVAEGVETQGQHLELMSGGCDLFQGYLFHAPMKPKELILAVNEQLRQLTEREQDQNEECFVLYVSRVTDPPMSSEVLQSILTHSREANAQWGVTGFLIHQEGEFMQMLEGRRDQVRAVMAHIRRDPRHRDIRVVMEGSITSRLFSDWSMGFQDMSRMPGAPDFTQWRRRTISLLELGEDARTCYAYISAFAGQADTGGHQFKKSPV</sequence>
<evidence type="ECO:0000259" key="7">
    <source>
        <dbReference type="PROSITE" id="PS50113"/>
    </source>
</evidence>
<dbReference type="InterPro" id="IPR000014">
    <property type="entry name" value="PAS"/>
</dbReference>
<evidence type="ECO:0000313" key="11">
    <source>
        <dbReference type="EMBL" id="SEP83451.1"/>
    </source>
</evidence>
<dbReference type="InterPro" id="IPR007024">
    <property type="entry name" value="BLUF_domain"/>
</dbReference>
<evidence type="ECO:0000256" key="2">
    <source>
        <dbReference type="ARBA" id="ARBA00022448"/>
    </source>
</evidence>
<dbReference type="GO" id="GO:0009882">
    <property type="term" value="F:blue light photoreceptor activity"/>
    <property type="evidence" value="ECO:0007669"/>
    <property type="project" value="InterPro"/>
</dbReference>
<dbReference type="InterPro" id="IPR000160">
    <property type="entry name" value="GGDEF_dom"/>
</dbReference>
<dbReference type="PROSITE" id="PS50112">
    <property type="entry name" value="PAS"/>
    <property type="match status" value="1"/>
</dbReference>
<evidence type="ECO:0000259" key="6">
    <source>
        <dbReference type="PROSITE" id="PS50112"/>
    </source>
</evidence>
<evidence type="ECO:0000259" key="9">
    <source>
        <dbReference type="PROSITE" id="PS50887"/>
    </source>
</evidence>
<organism evidence="11 12">
    <name type="scientific">Ectothiorhodospira magna</name>
    <dbReference type="NCBI Taxonomy" id="867345"/>
    <lineage>
        <taxon>Bacteria</taxon>
        <taxon>Pseudomonadati</taxon>
        <taxon>Pseudomonadota</taxon>
        <taxon>Gammaproteobacteria</taxon>
        <taxon>Chromatiales</taxon>
        <taxon>Ectothiorhodospiraceae</taxon>
        <taxon>Ectothiorhodospira</taxon>
    </lineage>
</organism>
<dbReference type="PANTHER" id="PTHR44757:SF2">
    <property type="entry name" value="BIOFILM ARCHITECTURE MAINTENANCE PROTEIN MBAA"/>
    <property type="match status" value="1"/>
</dbReference>
<dbReference type="InterPro" id="IPR028082">
    <property type="entry name" value="Peripla_BP_I"/>
</dbReference>
<dbReference type="CDD" id="cd01948">
    <property type="entry name" value="EAL"/>
    <property type="match status" value="1"/>
</dbReference>
<gene>
    <name evidence="11" type="ORF">SAMN05421693_10789</name>
</gene>
<dbReference type="InterPro" id="IPR000709">
    <property type="entry name" value="Leu_Ile_Val-bd"/>
</dbReference>
<dbReference type="Gene3D" id="3.40.50.2300">
    <property type="match status" value="2"/>
</dbReference>
<dbReference type="Pfam" id="PF00563">
    <property type="entry name" value="EAL"/>
    <property type="match status" value="1"/>
</dbReference>
<dbReference type="Proteomes" id="UP000199496">
    <property type="component" value="Unassembled WGS sequence"/>
</dbReference>
<proteinExistence type="inferred from homology"/>
<dbReference type="GO" id="GO:0006865">
    <property type="term" value="P:amino acid transport"/>
    <property type="evidence" value="ECO:0007669"/>
    <property type="project" value="UniProtKB-KW"/>
</dbReference>
<dbReference type="Pfam" id="PF00990">
    <property type="entry name" value="GGDEF"/>
    <property type="match status" value="1"/>
</dbReference>
<accession>A0A1H9B407</accession>
<dbReference type="CDD" id="cd06331">
    <property type="entry name" value="PBP1_AmiC-like"/>
    <property type="match status" value="1"/>
</dbReference>
<dbReference type="SUPFAM" id="SSF55073">
    <property type="entry name" value="Nucleotide cyclase"/>
    <property type="match status" value="1"/>
</dbReference>
<evidence type="ECO:0000259" key="8">
    <source>
        <dbReference type="PROSITE" id="PS50883"/>
    </source>
</evidence>
<feature type="domain" description="PAC" evidence="7">
    <location>
        <begin position="485"/>
        <end position="535"/>
    </location>
</feature>
<dbReference type="InterPro" id="IPR029787">
    <property type="entry name" value="Nucleotide_cyclase"/>
</dbReference>
<dbReference type="Gene3D" id="3.30.70.270">
    <property type="match status" value="1"/>
</dbReference>
<dbReference type="Pfam" id="PF13426">
    <property type="entry name" value="PAS_9"/>
    <property type="match status" value="1"/>
</dbReference>
<dbReference type="Gene3D" id="3.20.20.450">
    <property type="entry name" value="EAL domain"/>
    <property type="match status" value="1"/>
</dbReference>
<evidence type="ECO:0000259" key="10">
    <source>
        <dbReference type="PROSITE" id="PS50925"/>
    </source>
</evidence>
<dbReference type="PANTHER" id="PTHR44757">
    <property type="entry name" value="DIGUANYLATE CYCLASE DGCP"/>
    <property type="match status" value="1"/>
</dbReference>
<evidence type="ECO:0000256" key="5">
    <source>
        <dbReference type="ARBA" id="ARBA00022970"/>
    </source>
</evidence>
<dbReference type="InterPro" id="IPR043128">
    <property type="entry name" value="Rev_trsase/Diguanyl_cyclase"/>
</dbReference>
<dbReference type="PROSITE" id="PS50925">
    <property type="entry name" value="BLUF"/>
    <property type="match status" value="1"/>
</dbReference>
<feature type="domain" description="BLUF" evidence="10">
    <location>
        <begin position="976"/>
        <end position="1068"/>
    </location>
</feature>
<evidence type="ECO:0000256" key="3">
    <source>
        <dbReference type="ARBA" id="ARBA00022729"/>
    </source>
</evidence>
<dbReference type="Gene3D" id="3.30.70.100">
    <property type="match status" value="1"/>
</dbReference>
<dbReference type="PROSITE" id="PS50113">
    <property type="entry name" value="PAC"/>
    <property type="match status" value="1"/>
</dbReference>
<protein>
    <submittedName>
        <fullName evidence="11">PAS domain S-box-containing protein/diguanylate cyclase (GGDEF) domain-containing protein</fullName>
    </submittedName>
</protein>
<dbReference type="InterPro" id="IPR035919">
    <property type="entry name" value="EAL_sf"/>
</dbReference>
<dbReference type="SMART" id="SM00091">
    <property type="entry name" value="PAS"/>
    <property type="match status" value="1"/>
</dbReference>
<dbReference type="AlphaFoldDB" id="A0A1H9B407"/>
<evidence type="ECO:0000256" key="1">
    <source>
        <dbReference type="ARBA" id="ARBA00010062"/>
    </source>
</evidence>
<dbReference type="InterPro" id="IPR000700">
    <property type="entry name" value="PAS-assoc_C"/>
</dbReference>
<dbReference type="PROSITE" id="PS50887">
    <property type="entry name" value="GGDEF"/>
    <property type="match status" value="1"/>
</dbReference>
<keyword evidence="12" id="KW-1185">Reference proteome</keyword>
<keyword evidence="2" id="KW-0813">Transport</keyword>
<dbReference type="SUPFAM" id="SSF53822">
    <property type="entry name" value="Periplasmic binding protein-like I"/>
    <property type="match status" value="1"/>
</dbReference>
<dbReference type="SUPFAM" id="SSF141868">
    <property type="entry name" value="EAL domain-like"/>
    <property type="match status" value="1"/>
</dbReference>
<dbReference type="InterPro" id="IPR035965">
    <property type="entry name" value="PAS-like_dom_sf"/>
</dbReference>
<evidence type="ECO:0000256" key="4">
    <source>
        <dbReference type="ARBA" id="ARBA00022737"/>
    </source>
</evidence>
<dbReference type="NCBIfam" id="TIGR00254">
    <property type="entry name" value="GGDEF"/>
    <property type="match status" value="1"/>
</dbReference>
<dbReference type="EMBL" id="FOFO01000007">
    <property type="protein sequence ID" value="SEP83451.1"/>
    <property type="molecule type" value="Genomic_DNA"/>
</dbReference>
<dbReference type="GO" id="GO:0071949">
    <property type="term" value="F:FAD binding"/>
    <property type="evidence" value="ECO:0007669"/>
    <property type="project" value="InterPro"/>
</dbReference>
<keyword evidence="5" id="KW-0029">Amino-acid transport</keyword>
<dbReference type="SMART" id="SM01034">
    <property type="entry name" value="BLUF"/>
    <property type="match status" value="1"/>
</dbReference>
<dbReference type="InterPro" id="IPR036046">
    <property type="entry name" value="Acylphosphatase-like_dom_sf"/>
</dbReference>
<dbReference type="InterPro" id="IPR028081">
    <property type="entry name" value="Leu-bd"/>
</dbReference>
<dbReference type="STRING" id="867345.SAMN05421693_10789"/>
<dbReference type="PRINTS" id="PR00337">
    <property type="entry name" value="LEUILEVALBP"/>
</dbReference>
<reference evidence="11 12" key="1">
    <citation type="submission" date="2016-10" db="EMBL/GenBank/DDBJ databases">
        <authorList>
            <person name="de Groot N.N."/>
        </authorList>
    </citation>
    <scope>NUCLEOTIDE SEQUENCE [LARGE SCALE GENOMIC DNA]</scope>
    <source>
        <strain evidence="11 12">B7-7</strain>
    </source>
</reference>
<dbReference type="SMART" id="SM00052">
    <property type="entry name" value="EAL"/>
    <property type="match status" value="1"/>
</dbReference>
<feature type="domain" description="GGDEF" evidence="9">
    <location>
        <begin position="567"/>
        <end position="700"/>
    </location>
</feature>
<dbReference type="InterPro" id="IPR052155">
    <property type="entry name" value="Biofilm_reg_signaling"/>
</dbReference>
<dbReference type="CDD" id="cd00130">
    <property type="entry name" value="PAS"/>
    <property type="match status" value="1"/>
</dbReference>
<dbReference type="Pfam" id="PF04940">
    <property type="entry name" value="BLUF"/>
    <property type="match status" value="1"/>
</dbReference>
<dbReference type="Pfam" id="PF13458">
    <property type="entry name" value="Peripla_BP_6"/>
    <property type="match status" value="1"/>
</dbReference>
<evidence type="ECO:0000313" key="12">
    <source>
        <dbReference type="Proteomes" id="UP000199496"/>
    </source>
</evidence>
<dbReference type="SMART" id="SM00267">
    <property type="entry name" value="GGDEF"/>
    <property type="match status" value="1"/>
</dbReference>
<name>A0A1H9B407_9GAMM</name>
<dbReference type="PROSITE" id="PS50883">
    <property type="entry name" value="EAL"/>
    <property type="match status" value="1"/>
</dbReference>
<dbReference type="Gene3D" id="3.30.450.20">
    <property type="entry name" value="PAS domain"/>
    <property type="match status" value="1"/>
</dbReference>